<dbReference type="Gene3D" id="3.40.50.1820">
    <property type="entry name" value="alpha/beta hydrolase"/>
    <property type="match status" value="1"/>
</dbReference>
<feature type="transmembrane region" description="Helical" evidence="2">
    <location>
        <begin position="254"/>
        <end position="271"/>
    </location>
</feature>
<protein>
    <recommendedName>
        <fullName evidence="5">AB hydrolase-1 domain-containing protein</fullName>
    </recommendedName>
</protein>
<feature type="compositionally biased region" description="Basic residues" evidence="1">
    <location>
        <begin position="522"/>
        <end position="531"/>
    </location>
</feature>
<reference evidence="3" key="1">
    <citation type="journal article" date="2020" name="Stud. Mycol.">
        <title>101 Dothideomycetes genomes: a test case for predicting lifestyles and emergence of pathogens.</title>
        <authorList>
            <person name="Haridas S."/>
            <person name="Albert R."/>
            <person name="Binder M."/>
            <person name="Bloem J."/>
            <person name="Labutti K."/>
            <person name="Salamov A."/>
            <person name="Andreopoulos B."/>
            <person name="Baker S."/>
            <person name="Barry K."/>
            <person name="Bills G."/>
            <person name="Bluhm B."/>
            <person name="Cannon C."/>
            <person name="Castanera R."/>
            <person name="Culley D."/>
            <person name="Daum C."/>
            <person name="Ezra D."/>
            <person name="Gonzalez J."/>
            <person name="Henrissat B."/>
            <person name="Kuo A."/>
            <person name="Liang C."/>
            <person name="Lipzen A."/>
            <person name="Lutzoni F."/>
            <person name="Magnuson J."/>
            <person name="Mondo S."/>
            <person name="Nolan M."/>
            <person name="Ohm R."/>
            <person name="Pangilinan J."/>
            <person name="Park H.-J."/>
            <person name="Ramirez L."/>
            <person name="Alfaro M."/>
            <person name="Sun H."/>
            <person name="Tritt A."/>
            <person name="Yoshinaga Y."/>
            <person name="Zwiers L.-H."/>
            <person name="Turgeon B."/>
            <person name="Goodwin S."/>
            <person name="Spatafora J."/>
            <person name="Crous P."/>
            <person name="Grigoriev I."/>
        </authorList>
    </citation>
    <scope>NUCLEOTIDE SEQUENCE</scope>
    <source>
        <strain evidence="3">CBS 123094</strain>
    </source>
</reference>
<dbReference type="InterPro" id="IPR029058">
    <property type="entry name" value="AB_hydrolase_fold"/>
</dbReference>
<evidence type="ECO:0000256" key="2">
    <source>
        <dbReference type="SAM" id="Phobius"/>
    </source>
</evidence>
<feature type="transmembrane region" description="Helical" evidence="2">
    <location>
        <begin position="12"/>
        <end position="35"/>
    </location>
</feature>
<accession>A0A6A5X3U9</accession>
<feature type="transmembrane region" description="Helical" evidence="2">
    <location>
        <begin position="47"/>
        <end position="67"/>
    </location>
</feature>
<keyword evidence="2" id="KW-0812">Transmembrane</keyword>
<keyword evidence="2" id="KW-0472">Membrane</keyword>
<dbReference type="PANTHER" id="PTHR37471:SF1">
    <property type="entry name" value="AB HYDROLASE-1 DOMAIN-CONTAINING PROTEIN"/>
    <property type="match status" value="1"/>
</dbReference>
<dbReference type="SUPFAM" id="SSF53474">
    <property type="entry name" value="alpha/beta-Hydrolases"/>
    <property type="match status" value="1"/>
</dbReference>
<proteinExistence type="predicted"/>
<evidence type="ECO:0000313" key="3">
    <source>
        <dbReference type="EMBL" id="KAF2007615.1"/>
    </source>
</evidence>
<evidence type="ECO:0000256" key="1">
    <source>
        <dbReference type="SAM" id="MobiDB-lite"/>
    </source>
</evidence>
<evidence type="ECO:0000313" key="4">
    <source>
        <dbReference type="Proteomes" id="UP000799779"/>
    </source>
</evidence>
<dbReference type="OrthoDB" id="6431331at2759"/>
<keyword evidence="4" id="KW-1185">Reference proteome</keyword>
<evidence type="ECO:0008006" key="5">
    <source>
        <dbReference type="Google" id="ProtNLM"/>
    </source>
</evidence>
<dbReference type="PANTHER" id="PTHR37471">
    <property type="entry name" value="UNNAMED PRODUCT"/>
    <property type="match status" value="1"/>
</dbReference>
<name>A0A6A5X3U9_9PLEO</name>
<dbReference type="EMBL" id="ML977557">
    <property type="protein sequence ID" value="KAF2007615.1"/>
    <property type="molecule type" value="Genomic_DNA"/>
</dbReference>
<sequence>MLVNQFTAEYVLVRGIIYMFSYTGLICLFYFFLALSIGGVQFIAHPFSIAIEVLGAIEILFYLFWFLPYRHYLHSQKPIFPPPLLRNERAELFDKTLGTVRDVELFVKGWMGGAGLEDLRREDVKLWLLWALWDREGIPGNDEEELEGYVDRVEAALGREIKGGWGKAKGIRLSFGKFEVSHRSLMFYLIIGFIDFATSMTLLISGFRFYRQPRRAFFSSFPLRPLTLLAPKQSASPNFSYFHRPHKSPNHRPLVFIHGVGVGLFPYLLFLSKIPKDVGILAIEVLPTSSRITRGLPLPLDIMCEFGDIVTQQNLPNFVMIGNSFGTFFTRQFLDSQYLSSRMHSIIMLDPVTVLLGMPDTAANFTTRVPVEANEWELWWAAQTEPDIAFNLSRRFCWREHVVWKEDLVGKPVTLIMGGKDCIVNPIAIASYITRDYPTPDGELERERWTKSIETWTGEGLELVWLEGYDHGQWLMSSKVLPKITKIIESYCTIAHTTSAAQQSTSSDNTRYNSKPYCSANRSRRERRRGRSGALLGSSLQVLESAVHAEMSGYGRRGRWWRGRRRDILNPPSASAQPQYCAPT</sequence>
<dbReference type="Proteomes" id="UP000799779">
    <property type="component" value="Unassembled WGS sequence"/>
</dbReference>
<keyword evidence="2" id="KW-1133">Transmembrane helix</keyword>
<organism evidence="3 4">
    <name type="scientific">Amniculicola lignicola CBS 123094</name>
    <dbReference type="NCBI Taxonomy" id="1392246"/>
    <lineage>
        <taxon>Eukaryota</taxon>
        <taxon>Fungi</taxon>
        <taxon>Dikarya</taxon>
        <taxon>Ascomycota</taxon>
        <taxon>Pezizomycotina</taxon>
        <taxon>Dothideomycetes</taxon>
        <taxon>Pleosporomycetidae</taxon>
        <taxon>Pleosporales</taxon>
        <taxon>Amniculicolaceae</taxon>
        <taxon>Amniculicola</taxon>
    </lineage>
</organism>
<gene>
    <name evidence="3" type="ORF">P154DRAFT_593145</name>
</gene>
<feature type="region of interest" description="Disordered" evidence="1">
    <location>
        <begin position="502"/>
        <end position="531"/>
    </location>
</feature>
<feature type="transmembrane region" description="Helical" evidence="2">
    <location>
        <begin position="185"/>
        <end position="210"/>
    </location>
</feature>
<dbReference type="AlphaFoldDB" id="A0A6A5X3U9"/>